<name>A0A0C9XL00_9AGAR</name>
<reference evidence="2 3" key="1">
    <citation type="submission" date="2014-04" db="EMBL/GenBank/DDBJ databases">
        <authorList>
            <consortium name="DOE Joint Genome Institute"/>
            <person name="Kuo A."/>
            <person name="Kohler A."/>
            <person name="Nagy L.G."/>
            <person name="Floudas D."/>
            <person name="Copeland A."/>
            <person name="Barry K.W."/>
            <person name="Cichocki N."/>
            <person name="Veneault-Fourrey C."/>
            <person name="LaButti K."/>
            <person name="Lindquist E.A."/>
            <person name="Lipzen A."/>
            <person name="Lundell T."/>
            <person name="Morin E."/>
            <person name="Murat C."/>
            <person name="Sun H."/>
            <person name="Tunlid A."/>
            <person name="Henrissat B."/>
            <person name="Grigoriev I.V."/>
            <person name="Hibbett D.S."/>
            <person name="Martin F."/>
            <person name="Nordberg H.P."/>
            <person name="Cantor M.N."/>
            <person name="Hua S.X."/>
        </authorList>
    </citation>
    <scope>NUCLEOTIDE SEQUENCE [LARGE SCALE GENOMIC DNA]</scope>
    <source>
        <strain evidence="2 3">LaAM-08-1</strain>
    </source>
</reference>
<protein>
    <submittedName>
        <fullName evidence="2">Uncharacterized protein</fullName>
    </submittedName>
</protein>
<organism evidence="2 3">
    <name type="scientific">Laccaria amethystina LaAM-08-1</name>
    <dbReference type="NCBI Taxonomy" id="1095629"/>
    <lineage>
        <taxon>Eukaryota</taxon>
        <taxon>Fungi</taxon>
        <taxon>Dikarya</taxon>
        <taxon>Basidiomycota</taxon>
        <taxon>Agaricomycotina</taxon>
        <taxon>Agaricomycetes</taxon>
        <taxon>Agaricomycetidae</taxon>
        <taxon>Agaricales</taxon>
        <taxon>Agaricineae</taxon>
        <taxon>Hydnangiaceae</taxon>
        <taxon>Laccaria</taxon>
    </lineage>
</organism>
<gene>
    <name evidence="2" type="ORF">K443DRAFT_3717</name>
</gene>
<reference evidence="3" key="2">
    <citation type="submission" date="2015-01" db="EMBL/GenBank/DDBJ databases">
        <title>Evolutionary Origins and Diversification of the Mycorrhizal Mutualists.</title>
        <authorList>
            <consortium name="DOE Joint Genome Institute"/>
            <consortium name="Mycorrhizal Genomics Consortium"/>
            <person name="Kohler A."/>
            <person name="Kuo A."/>
            <person name="Nagy L.G."/>
            <person name="Floudas D."/>
            <person name="Copeland A."/>
            <person name="Barry K.W."/>
            <person name="Cichocki N."/>
            <person name="Veneault-Fourrey C."/>
            <person name="LaButti K."/>
            <person name="Lindquist E.A."/>
            <person name="Lipzen A."/>
            <person name="Lundell T."/>
            <person name="Morin E."/>
            <person name="Murat C."/>
            <person name="Riley R."/>
            <person name="Ohm R."/>
            <person name="Sun H."/>
            <person name="Tunlid A."/>
            <person name="Henrissat B."/>
            <person name="Grigoriev I.V."/>
            <person name="Hibbett D.S."/>
            <person name="Martin F."/>
        </authorList>
    </citation>
    <scope>NUCLEOTIDE SEQUENCE [LARGE SCALE GENOMIC DNA]</scope>
    <source>
        <strain evidence="3">LaAM-08-1</strain>
    </source>
</reference>
<dbReference type="AlphaFoldDB" id="A0A0C9XL00"/>
<evidence type="ECO:0000313" key="2">
    <source>
        <dbReference type="EMBL" id="KIK05716.1"/>
    </source>
</evidence>
<feature type="region of interest" description="Disordered" evidence="1">
    <location>
        <begin position="35"/>
        <end position="64"/>
    </location>
</feature>
<sequence>MPLSATSRKGQPDADLRTVQTPKHALSMVLSATIRKGQPDGDLHPVQNPEQALVSNKQEKPARW</sequence>
<proteinExistence type="predicted"/>
<evidence type="ECO:0000313" key="3">
    <source>
        <dbReference type="Proteomes" id="UP000054477"/>
    </source>
</evidence>
<dbReference type="EMBL" id="KN838558">
    <property type="protein sequence ID" value="KIK05716.1"/>
    <property type="molecule type" value="Genomic_DNA"/>
</dbReference>
<evidence type="ECO:0000256" key="1">
    <source>
        <dbReference type="SAM" id="MobiDB-lite"/>
    </source>
</evidence>
<dbReference type="Proteomes" id="UP000054477">
    <property type="component" value="Unassembled WGS sequence"/>
</dbReference>
<dbReference type="HOGENOM" id="CLU_2868000_0_0_1"/>
<accession>A0A0C9XL00</accession>
<keyword evidence="3" id="KW-1185">Reference proteome</keyword>